<dbReference type="InterPro" id="IPR044946">
    <property type="entry name" value="Restrct_endonuc_typeI_TRD_sf"/>
</dbReference>
<dbReference type="InterPro" id="IPR000305">
    <property type="entry name" value="GIY-YIG_endonuc"/>
</dbReference>
<dbReference type="Gene3D" id="3.90.220.20">
    <property type="entry name" value="DNA methylase specificity domains"/>
    <property type="match status" value="1"/>
</dbReference>
<dbReference type="GO" id="GO:0009307">
    <property type="term" value="P:DNA restriction-modification system"/>
    <property type="evidence" value="ECO:0007669"/>
    <property type="project" value="UniProtKB-KW"/>
</dbReference>
<evidence type="ECO:0000256" key="3">
    <source>
        <dbReference type="ARBA" id="ARBA00023125"/>
    </source>
</evidence>
<sequence>MGIRSHAKGTFHSFVESGEELNSVRMHRVAANKFILNITFAWEHAVAITDKNDEGKLVSHRFPQFSFDKCLKSNFFKYLILDEKFRKHLELSSPGGAGRNRVLKISDMLEYKIYLPSIDEQTEIGQYFSHLDNLITLHQREKRKDFRKKINIIVGYMNLVIIYKDYGKEENMATRGKSINLFLMDGEASGRIKCTLANWTGLAYKIPRIDLDRCKNREDLKQSGVYFLFGKSENSEKGIVYIGQAGARKNGEGILDRLKEHKRNSKKDYWTEAIVFTTSNNSFGPTEISYLENRFCNLAKQANRYEVKNENDPTMGNITEEKESEMEEFIDYAKVVMGTLGHKVFEPYAKSNVDNQNDISYDTDENNTILYLKRKVKEFGEVQATGMQTSDGFVVFSGSHISTEDDNTVPQVLKERKKTVKLDENGNLIDNMPFSSPSYAAMFVIGKSANGLVSWKDENGKTLKDLELNK</sequence>
<keyword evidence="2" id="KW-0680">Restriction system</keyword>
<dbReference type="KEGG" id="fit:Fi14EGH31_08310"/>
<dbReference type="AlphaFoldDB" id="A0A7I8DWX0"/>
<gene>
    <name evidence="5" type="ORF">Fi14EGH31_08310</name>
</gene>
<accession>A0A7I8DWX0</accession>
<dbReference type="Pfam" id="PF14267">
    <property type="entry name" value="DUF4357"/>
    <property type="match status" value="1"/>
</dbReference>
<dbReference type="PROSITE" id="PS50164">
    <property type="entry name" value="GIY_YIG"/>
    <property type="match status" value="1"/>
</dbReference>
<organism evidence="5 6">
    <name type="scientific">Faecalibacillus intestinalis</name>
    <dbReference type="NCBI Taxonomy" id="1982626"/>
    <lineage>
        <taxon>Bacteria</taxon>
        <taxon>Bacillati</taxon>
        <taxon>Bacillota</taxon>
        <taxon>Erysipelotrichia</taxon>
        <taxon>Erysipelotrichales</taxon>
        <taxon>Coprobacillaceae</taxon>
        <taxon>Faecalibacillus</taxon>
    </lineage>
</organism>
<protein>
    <recommendedName>
        <fullName evidence="4">GIY-YIG domain-containing protein</fullName>
    </recommendedName>
</protein>
<dbReference type="Pfam" id="PF01420">
    <property type="entry name" value="Methylase_S"/>
    <property type="match status" value="1"/>
</dbReference>
<dbReference type="CDD" id="cd10447">
    <property type="entry name" value="GIY-YIG_unchar_2"/>
    <property type="match status" value="1"/>
</dbReference>
<evidence type="ECO:0000313" key="5">
    <source>
        <dbReference type="EMBL" id="BCL57119.1"/>
    </source>
</evidence>
<dbReference type="GO" id="GO:0003677">
    <property type="term" value="F:DNA binding"/>
    <property type="evidence" value="ECO:0007669"/>
    <property type="project" value="UniProtKB-KW"/>
</dbReference>
<evidence type="ECO:0000313" key="6">
    <source>
        <dbReference type="Proteomes" id="UP000593842"/>
    </source>
</evidence>
<dbReference type="EMBL" id="AP024085">
    <property type="protein sequence ID" value="BCL57119.1"/>
    <property type="molecule type" value="Genomic_DNA"/>
</dbReference>
<comment type="similarity">
    <text evidence="1">Belongs to the type-I restriction system S methylase family.</text>
</comment>
<dbReference type="SUPFAM" id="SSF116734">
    <property type="entry name" value="DNA methylase specificity domain"/>
    <property type="match status" value="1"/>
</dbReference>
<evidence type="ECO:0000259" key="4">
    <source>
        <dbReference type="PROSITE" id="PS50164"/>
    </source>
</evidence>
<keyword evidence="3" id="KW-0238">DNA-binding</keyword>
<name>A0A7I8DWX0_9FIRM</name>
<dbReference type="InterPro" id="IPR025579">
    <property type="entry name" value="DUF4357"/>
</dbReference>
<evidence type="ECO:0000256" key="2">
    <source>
        <dbReference type="ARBA" id="ARBA00022747"/>
    </source>
</evidence>
<proteinExistence type="inferred from homology"/>
<feature type="domain" description="GIY-YIG" evidence="4">
    <location>
        <begin position="221"/>
        <end position="307"/>
    </location>
</feature>
<evidence type="ECO:0000256" key="1">
    <source>
        <dbReference type="ARBA" id="ARBA00010923"/>
    </source>
</evidence>
<reference evidence="6" key="1">
    <citation type="submission" date="2020-09" db="EMBL/GenBank/DDBJ databases">
        <title>Complete genome sequencing of Faecalibacillus intestinalis strain 14EGH31.</title>
        <authorList>
            <person name="Sakamoto M."/>
            <person name="Murakami T."/>
            <person name="Mori H."/>
        </authorList>
    </citation>
    <scope>NUCLEOTIDE SEQUENCE [LARGE SCALE GENOMIC DNA]</scope>
    <source>
        <strain evidence="6">14EGH31</strain>
    </source>
</reference>
<dbReference type="Proteomes" id="UP000593842">
    <property type="component" value="Chromosome"/>
</dbReference>
<dbReference type="InterPro" id="IPR000055">
    <property type="entry name" value="Restrct_endonuc_typeI_TRD"/>
</dbReference>